<evidence type="ECO:0000256" key="1">
    <source>
        <dbReference type="ARBA" id="ARBA00008467"/>
    </source>
</evidence>
<keyword evidence="6" id="KW-1185">Reference proteome</keyword>
<proteinExistence type="inferred from homology"/>
<dbReference type="InterPro" id="IPR018201">
    <property type="entry name" value="Ketoacyl_synth_AS"/>
</dbReference>
<dbReference type="RefSeq" id="WP_379863797.1">
    <property type="nucleotide sequence ID" value="NZ_JBHTBW010000013.1"/>
</dbReference>
<dbReference type="InterPro" id="IPR014031">
    <property type="entry name" value="Ketoacyl_synth_C"/>
</dbReference>
<dbReference type="InterPro" id="IPR016039">
    <property type="entry name" value="Thiolase-like"/>
</dbReference>
<dbReference type="SMART" id="SM00825">
    <property type="entry name" value="PKS_KS"/>
    <property type="match status" value="1"/>
</dbReference>
<evidence type="ECO:0000313" key="6">
    <source>
        <dbReference type="Proteomes" id="UP001596500"/>
    </source>
</evidence>
<organism evidence="5 6">
    <name type="scientific">Laceyella putida</name>
    <dbReference type="NCBI Taxonomy" id="110101"/>
    <lineage>
        <taxon>Bacteria</taxon>
        <taxon>Bacillati</taxon>
        <taxon>Bacillota</taxon>
        <taxon>Bacilli</taxon>
        <taxon>Bacillales</taxon>
        <taxon>Thermoactinomycetaceae</taxon>
        <taxon>Laceyella</taxon>
    </lineage>
</organism>
<evidence type="ECO:0000256" key="2">
    <source>
        <dbReference type="ARBA" id="ARBA00022679"/>
    </source>
</evidence>
<dbReference type="InterPro" id="IPR020841">
    <property type="entry name" value="PKS_Beta-ketoAc_synthase_dom"/>
</dbReference>
<dbReference type="CDD" id="cd00834">
    <property type="entry name" value="KAS_I_II"/>
    <property type="match status" value="1"/>
</dbReference>
<dbReference type="Gene3D" id="3.40.47.10">
    <property type="match status" value="1"/>
</dbReference>
<dbReference type="Pfam" id="PF00109">
    <property type="entry name" value="ketoacyl-synt"/>
    <property type="match status" value="1"/>
</dbReference>
<dbReference type="PANTHER" id="PTHR11712">
    <property type="entry name" value="POLYKETIDE SYNTHASE-RELATED"/>
    <property type="match status" value="1"/>
</dbReference>
<name>A0ABW2RHS7_9BACL</name>
<dbReference type="InterPro" id="IPR000794">
    <property type="entry name" value="Beta-ketoacyl_synthase"/>
</dbReference>
<evidence type="ECO:0000259" key="4">
    <source>
        <dbReference type="PROSITE" id="PS52004"/>
    </source>
</evidence>
<evidence type="ECO:0000313" key="5">
    <source>
        <dbReference type="EMBL" id="MFC7440516.1"/>
    </source>
</evidence>
<comment type="caution">
    <text evidence="5">The sequence shown here is derived from an EMBL/GenBank/DDBJ whole genome shotgun (WGS) entry which is preliminary data.</text>
</comment>
<dbReference type="PROSITE" id="PS52004">
    <property type="entry name" value="KS3_2"/>
    <property type="match status" value="1"/>
</dbReference>
<dbReference type="Pfam" id="PF02801">
    <property type="entry name" value="Ketoacyl-synt_C"/>
    <property type="match status" value="1"/>
</dbReference>
<comment type="similarity">
    <text evidence="1 3">Belongs to the thiolase-like superfamily. Beta-ketoacyl-ACP synthases family.</text>
</comment>
<dbReference type="Proteomes" id="UP001596500">
    <property type="component" value="Unassembled WGS sequence"/>
</dbReference>
<gene>
    <name evidence="5" type="ORF">ACFQNG_05050</name>
</gene>
<dbReference type="SUPFAM" id="SSF53901">
    <property type="entry name" value="Thiolase-like"/>
    <property type="match status" value="1"/>
</dbReference>
<dbReference type="PANTHER" id="PTHR11712:SF336">
    <property type="entry name" value="3-OXOACYL-[ACYL-CARRIER-PROTEIN] SYNTHASE, MITOCHONDRIAL"/>
    <property type="match status" value="1"/>
</dbReference>
<keyword evidence="2 3" id="KW-0808">Transferase</keyword>
<feature type="domain" description="Ketosynthase family 3 (KS3)" evidence="4">
    <location>
        <begin position="2"/>
        <end position="400"/>
    </location>
</feature>
<reference evidence="6" key="1">
    <citation type="journal article" date="2019" name="Int. J. Syst. Evol. Microbiol.">
        <title>The Global Catalogue of Microorganisms (GCM) 10K type strain sequencing project: providing services to taxonomists for standard genome sequencing and annotation.</title>
        <authorList>
            <consortium name="The Broad Institute Genomics Platform"/>
            <consortium name="The Broad Institute Genome Sequencing Center for Infectious Disease"/>
            <person name="Wu L."/>
            <person name="Ma J."/>
        </authorList>
    </citation>
    <scope>NUCLEOTIDE SEQUENCE [LARGE SCALE GENOMIC DNA]</scope>
    <source>
        <strain evidence="6">CGMCC 1.12942</strain>
    </source>
</reference>
<dbReference type="EMBL" id="JBHTBW010000013">
    <property type="protein sequence ID" value="MFC7440516.1"/>
    <property type="molecule type" value="Genomic_DNA"/>
</dbReference>
<dbReference type="PROSITE" id="PS00606">
    <property type="entry name" value="KS3_1"/>
    <property type="match status" value="1"/>
</dbReference>
<dbReference type="InterPro" id="IPR014030">
    <property type="entry name" value="Ketoacyl_synth_N"/>
</dbReference>
<accession>A0ABW2RHS7</accession>
<evidence type="ECO:0000256" key="3">
    <source>
        <dbReference type="RuleBase" id="RU003694"/>
    </source>
</evidence>
<dbReference type="NCBIfam" id="NF005589">
    <property type="entry name" value="PRK07314.1"/>
    <property type="match status" value="1"/>
</dbReference>
<protein>
    <submittedName>
        <fullName evidence="5">Beta-ketoacyl-[acyl-carrier-protein] synthase family protein</fullName>
    </submittedName>
</protein>
<sequence length="406" mass="43621">MRERIAVTGLGVLTPIGNDVNSFTDHLFKGTIGTGPIRSFDTAPYEVKNGGEVKGFDPEPFIKKLNPHELDRTSQFAIAVTRMALEHAGLDPEDLPRKRVGVIFGTTLGNQQTLERHVDGRLSGDTSYPVPYRRYSAQTISSCVGAEFGFRGPNLVIPTACAAGNYAIGYAADMIKRGKSDYMICGGTDAISRTCFTMFARLNAIAPEICQPFDQNRKGMMVSEGAGVLLLERYDLAVKRGATIYAEFAGYANSCDAFHVTAPHPEGDGAVLAMRKALENSGLTPENIDYISAHGTGTPANDKIEAKAVHKIFGERSRKIPISSIKSMIGHTMGAASAIEAVASVLAIHYGRVPPNANLRQMDPDFPLLVANEAIEMEIHAVLSNSFAFGGNISTLILKKQAEAGV</sequence>